<feature type="compositionally biased region" description="Gly residues" evidence="1">
    <location>
        <begin position="49"/>
        <end position="65"/>
    </location>
</feature>
<dbReference type="PANTHER" id="PTHR15028">
    <property type="entry name" value="CD72-RELATED"/>
    <property type="match status" value="1"/>
</dbReference>
<comment type="caution">
    <text evidence="3">The sequence shown here is derived from an EMBL/GenBank/DDBJ whole genome shotgun (WGS) entry which is preliminary data.</text>
</comment>
<evidence type="ECO:0000256" key="2">
    <source>
        <dbReference type="SAM" id="Phobius"/>
    </source>
</evidence>
<feature type="compositionally biased region" description="Basic and acidic residues" evidence="1">
    <location>
        <begin position="171"/>
        <end position="207"/>
    </location>
</feature>
<feature type="region of interest" description="Disordered" evidence="1">
    <location>
        <begin position="156"/>
        <end position="254"/>
    </location>
</feature>
<accession>A0ABQ7SIY2</accession>
<feature type="transmembrane region" description="Helical" evidence="2">
    <location>
        <begin position="255"/>
        <end position="279"/>
    </location>
</feature>
<dbReference type="EMBL" id="JAIPUX010005289">
    <property type="protein sequence ID" value="KAH0617278.1"/>
    <property type="molecule type" value="Genomic_DNA"/>
</dbReference>
<dbReference type="InterPro" id="IPR039689">
    <property type="entry name" value="CD72"/>
</dbReference>
<reference evidence="3 4" key="1">
    <citation type="journal article" date="2022" name="Gigascience">
        <title>A chromosome-level genome assembly and annotation of the desert horned lizard, Phrynosoma platyrhinos, provides insight into chromosomal rearrangements among reptiles.</title>
        <authorList>
            <person name="Koochekian N."/>
            <person name="Ascanio A."/>
            <person name="Farleigh K."/>
            <person name="Card D.C."/>
            <person name="Schield D.R."/>
            <person name="Castoe T.A."/>
            <person name="Jezkova T."/>
        </authorList>
    </citation>
    <scope>NUCLEOTIDE SEQUENCE [LARGE SCALE GENOMIC DNA]</scope>
    <source>
        <strain evidence="3">NK-2021</strain>
    </source>
</reference>
<feature type="region of interest" description="Disordered" evidence="1">
    <location>
        <begin position="49"/>
        <end position="70"/>
    </location>
</feature>
<evidence type="ECO:0000256" key="1">
    <source>
        <dbReference type="SAM" id="MobiDB-lite"/>
    </source>
</evidence>
<keyword evidence="2" id="KW-0812">Transmembrane</keyword>
<evidence type="ECO:0000313" key="4">
    <source>
        <dbReference type="Proteomes" id="UP000826234"/>
    </source>
</evidence>
<evidence type="ECO:0000313" key="3">
    <source>
        <dbReference type="EMBL" id="KAH0617278.1"/>
    </source>
</evidence>
<dbReference type="PANTHER" id="PTHR15028:SF6">
    <property type="entry name" value="B-CELL DIFFERENTIATION ANTIGEN CD72"/>
    <property type="match status" value="1"/>
</dbReference>
<keyword evidence="4" id="KW-1185">Reference proteome</keyword>
<protein>
    <submittedName>
        <fullName evidence="3">Uncharacterized protein</fullName>
    </submittedName>
</protein>
<name>A0ABQ7SIY2_PHRPL</name>
<proteinExistence type="predicted"/>
<organism evidence="3 4">
    <name type="scientific">Phrynosoma platyrhinos</name>
    <name type="common">Desert horned lizard</name>
    <dbReference type="NCBI Taxonomy" id="52577"/>
    <lineage>
        <taxon>Eukaryota</taxon>
        <taxon>Metazoa</taxon>
        <taxon>Chordata</taxon>
        <taxon>Craniata</taxon>
        <taxon>Vertebrata</taxon>
        <taxon>Euteleostomi</taxon>
        <taxon>Lepidosauria</taxon>
        <taxon>Squamata</taxon>
        <taxon>Bifurcata</taxon>
        <taxon>Unidentata</taxon>
        <taxon>Episquamata</taxon>
        <taxon>Toxicofera</taxon>
        <taxon>Iguania</taxon>
        <taxon>Phrynosomatidae</taxon>
        <taxon>Phrynosomatinae</taxon>
        <taxon>Phrynosoma</taxon>
    </lineage>
</organism>
<gene>
    <name evidence="3" type="ORF">JD844_015313</name>
</gene>
<keyword evidence="2" id="KW-0472">Membrane</keyword>
<keyword evidence="2" id="KW-1133">Transmembrane helix</keyword>
<dbReference type="Proteomes" id="UP000826234">
    <property type="component" value="Unassembled WGS sequence"/>
</dbReference>
<sequence length="280" mass="30097">MLPPRMDTLPVEMPLDFARGEALVGEPGRLRRESLPAAYSEEALGGKRALGGGFGDGGGGGGGRVDGSDSRYLSRSEVHLAGSYSQRGILRNGILTGSKGISAKRGYVYDAPSLQVSGHLQRSSQDHADHSSLLAWMVSAQNESWQRWRPTCARPRWSSTPLGGPLGELGGHQRDPEELEKVEGQLRETKRSLDATKQEKGQMEAELQRAMSSTMGPEGTGGEWELTYENVKGPRPLEGEETPGPPKESKGSRPWVRGAALGLLATCLFFLATAVGFGIR</sequence>